<protein>
    <submittedName>
        <fullName evidence="2">Maleylpyruvate isomerase family mycothiol-dependent enzyme</fullName>
    </submittedName>
</protein>
<proteinExistence type="predicted"/>
<dbReference type="PANTHER" id="PTHR40758:SF1">
    <property type="entry name" value="CONSERVED PROTEIN"/>
    <property type="match status" value="1"/>
</dbReference>
<evidence type="ECO:0000256" key="1">
    <source>
        <dbReference type="SAM" id="MobiDB-lite"/>
    </source>
</evidence>
<keyword evidence="2" id="KW-0670">Pyruvate</keyword>
<evidence type="ECO:0000313" key="3">
    <source>
        <dbReference type="Proteomes" id="UP000305792"/>
    </source>
</evidence>
<dbReference type="EMBL" id="STGX01000013">
    <property type="protein sequence ID" value="THV26679.1"/>
    <property type="molecule type" value="Genomic_DNA"/>
</dbReference>
<keyword evidence="2" id="KW-0413">Isomerase</keyword>
<organism evidence="2 3">
    <name type="scientific">Glycomyces paridis</name>
    <dbReference type="NCBI Taxonomy" id="2126555"/>
    <lineage>
        <taxon>Bacteria</taxon>
        <taxon>Bacillati</taxon>
        <taxon>Actinomycetota</taxon>
        <taxon>Actinomycetes</taxon>
        <taxon>Glycomycetales</taxon>
        <taxon>Glycomycetaceae</taxon>
        <taxon>Glycomyces</taxon>
    </lineage>
</organism>
<dbReference type="PANTHER" id="PTHR40758">
    <property type="entry name" value="CONSERVED PROTEIN"/>
    <property type="match status" value="1"/>
</dbReference>
<dbReference type="AlphaFoldDB" id="A0A4S8PEE3"/>
<comment type="caution">
    <text evidence="2">The sequence shown here is derived from an EMBL/GenBank/DDBJ whole genome shotgun (WGS) entry which is preliminary data.</text>
</comment>
<reference evidence="2 3" key="1">
    <citation type="journal article" date="2018" name="Int. J. Syst. Evol. Microbiol.">
        <title>Glycomyces paridis sp. nov., isolated from the medicinal plant Paris polyphylla.</title>
        <authorList>
            <person name="Fang X.M."/>
            <person name="Bai J.L."/>
            <person name="Su J."/>
            <person name="Zhao L.L."/>
            <person name="Liu H.Y."/>
            <person name="Ma B.P."/>
            <person name="Zhang Y.Q."/>
            <person name="Yu L.Y."/>
        </authorList>
    </citation>
    <scope>NUCLEOTIDE SEQUENCE [LARGE SCALE GENOMIC DNA]</scope>
    <source>
        <strain evidence="2 3">CPCC 204357</strain>
    </source>
</reference>
<gene>
    <name evidence="2" type="ORF">E9998_16930</name>
</gene>
<keyword evidence="3" id="KW-1185">Reference proteome</keyword>
<sequence>MMCDSVRAGPGPWRRRPDRPEGAALGARTQSLAPQRLTSRRVESPTWAATWCRDADRLGCMDAASYLRHFRRELDAFAACLAVGDLDTPIEHGDSADDLAELAAVVGSANLFAAAAVSDWDGRPEPPDGTPPVVPEERAELIRWIDGTGEVLLMALDTDATSPAWGFYTPPNVGHWQRSCSVSMMLWRWDAERATGVAAPMDPQLAGAGIAEVFEVLAPRQIGRGKAWPPDACVRLDATDTGDWWVFGPGDPVAEIAGSAEDLLLLLRGRRTPHDPVFAWTGDRDSALSVLKGPLA</sequence>
<accession>A0A4S8PEE3</accession>
<name>A0A4S8PEE3_9ACTN</name>
<dbReference type="Proteomes" id="UP000305792">
    <property type="component" value="Unassembled WGS sequence"/>
</dbReference>
<evidence type="ECO:0000313" key="2">
    <source>
        <dbReference type="EMBL" id="THV26679.1"/>
    </source>
</evidence>
<feature type="region of interest" description="Disordered" evidence="1">
    <location>
        <begin position="1"/>
        <end position="24"/>
    </location>
</feature>
<dbReference type="GO" id="GO:0005886">
    <property type="term" value="C:plasma membrane"/>
    <property type="evidence" value="ECO:0007669"/>
    <property type="project" value="TreeGrafter"/>
</dbReference>
<dbReference type="GO" id="GO:0016853">
    <property type="term" value="F:isomerase activity"/>
    <property type="evidence" value="ECO:0007669"/>
    <property type="project" value="UniProtKB-KW"/>
</dbReference>